<reference evidence="3 4" key="1">
    <citation type="submission" date="2016-07" db="EMBL/GenBank/DDBJ databases">
        <title>Pervasive Adenine N6-methylation of Active Genes in Fungi.</title>
        <authorList>
            <consortium name="DOE Joint Genome Institute"/>
            <person name="Mondo S.J."/>
            <person name="Dannebaum R.O."/>
            <person name="Kuo R.C."/>
            <person name="Labutti K."/>
            <person name="Haridas S."/>
            <person name="Kuo A."/>
            <person name="Salamov A."/>
            <person name="Ahrendt S.R."/>
            <person name="Lipzen A."/>
            <person name="Sullivan W."/>
            <person name="Andreopoulos W.B."/>
            <person name="Clum A."/>
            <person name="Lindquist E."/>
            <person name="Daum C."/>
            <person name="Ramamoorthy G.K."/>
            <person name="Gryganskyi A."/>
            <person name="Culley D."/>
            <person name="Magnuson J.K."/>
            <person name="James T.Y."/>
            <person name="O'Malley M.A."/>
            <person name="Stajich J.E."/>
            <person name="Spatafora J.W."/>
            <person name="Visel A."/>
            <person name="Grigoriev I.V."/>
        </authorList>
    </citation>
    <scope>NUCLEOTIDE SEQUENCE [LARGE SCALE GENOMIC DNA]</scope>
    <source>
        <strain evidence="3 4">PL171</strain>
    </source>
</reference>
<feature type="region of interest" description="Disordered" evidence="1">
    <location>
        <begin position="370"/>
        <end position="389"/>
    </location>
</feature>
<feature type="region of interest" description="Disordered" evidence="1">
    <location>
        <begin position="209"/>
        <end position="233"/>
    </location>
</feature>
<feature type="compositionally biased region" description="Pro residues" evidence="1">
    <location>
        <begin position="220"/>
        <end position="231"/>
    </location>
</feature>
<keyword evidence="4" id="KW-1185">Reference proteome</keyword>
<evidence type="ECO:0000313" key="4">
    <source>
        <dbReference type="Proteomes" id="UP000193411"/>
    </source>
</evidence>
<dbReference type="Proteomes" id="UP000193411">
    <property type="component" value="Unassembled WGS sequence"/>
</dbReference>
<evidence type="ECO:0008006" key="5">
    <source>
        <dbReference type="Google" id="ProtNLM"/>
    </source>
</evidence>
<sequence>MAGALASVSEPLRPPHLQPNLIGQVPAHLHAFHSRISVLVTVIPWIYCFLVILHMLQLVSLAPVPTSLTALADSWTGAIACVCIVASFYVQLVIHNPLYVAYHHHTRHKSHRKLFNKTLFMYRAKCILIQCLVEAAQVFLLTVPCADTQTRTTCFVSILFTVLSYRWTIKHGRVILCSYTYAYTANVKADINDLRAKLGLQPSPLVENQHLSSSITPSSPKQPPPTLPKPMTPNAAADHIQLFSLCSPATPTPRDHHQRTNPVFQVPASALDPSTIPRPQGFGHNNNFRPAMNARPHVANQFSLPSLSKFAPFAAAKSMVDTSSAWGVAAQNQAAEIQQCNDARIAQQAMQAEAAKVNALKPSGAPGYTAGVLMSEDDDGEDDSTTPSFGWLRRRRGVESMPMVEWHDPDAMDVDPPASPVQSPSTRSVPHAPGPRLWQNTPAQSAFDHQTASRKRTPADRNWFEIEEQIDHIKF</sequence>
<dbReference type="EMBL" id="MCFL01000014">
    <property type="protein sequence ID" value="ORZ37043.1"/>
    <property type="molecule type" value="Genomic_DNA"/>
</dbReference>
<protein>
    <recommendedName>
        <fullName evidence="5">Transmembrane protein</fullName>
    </recommendedName>
</protein>
<feature type="transmembrane region" description="Helical" evidence="2">
    <location>
        <begin position="76"/>
        <end position="101"/>
    </location>
</feature>
<feature type="transmembrane region" description="Helical" evidence="2">
    <location>
        <begin position="36"/>
        <end position="56"/>
    </location>
</feature>
<feature type="compositionally biased region" description="Polar residues" evidence="1">
    <location>
        <begin position="438"/>
        <end position="450"/>
    </location>
</feature>
<feature type="region of interest" description="Disordered" evidence="1">
    <location>
        <begin position="409"/>
        <end position="460"/>
    </location>
</feature>
<organism evidence="3 4">
    <name type="scientific">Catenaria anguillulae PL171</name>
    <dbReference type="NCBI Taxonomy" id="765915"/>
    <lineage>
        <taxon>Eukaryota</taxon>
        <taxon>Fungi</taxon>
        <taxon>Fungi incertae sedis</taxon>
        <taxon>Blastocladiomycota</taxon>
        <taxon>Blastocladiomycetes</taxon>
        <taxon>Blastocladiales</taxon>
        <taxon>Catenariaceae</taxon>
        <taxon>Catenaria</taxon>
    </lineage>
</organism>
<evidence type="ECO:0000256" key="1">
    <source>
        <dbReference type="SAM" id="MobiDB-lite"/>
    </source>
</evidence>
<evidence type="ECO:0000256" key="2">
    <source>
        <dbReference type="SAM" id="Phobius"/>
    </source>
</evidence>
<keyword evidence="2" id="KW-0472">Membrane</keyword>
<gene>
    <name evidence="3" type="ORF">BCR44DRAFT_1051848</name>
</gene>
<accession>A0A1Y2HTL7</accession>
<feature type="compositionally biased region" description="Acidic residues" evidence="1">
    <location>
        <begin position="375"/>
        <end position="384"/>
    </location>
</feature>
<dbReference type="AlphaFoldDB" id="A0A1Y2HTL7"/>
<evidence type="ECO:0000313" key="3">
    <source>
        <dbReference type="EMBL" id="ORZ37043.1"/>
    </source>
</evidence>
<feature type="transmembrane region" description="Helical" evidence="2">
    <location>
        <begin position="122"/>
        <end position="143"/>
    </location>
</feature>
<comment type="caution">
    <text evidence="3">The sequence shown here is derived from an EMBL/GenBank/DDBJ whole genome shotgun (WGS) entry which is preliminary data.</text>
</comment>
<keyword evidence="2" id="KW-0812">Transmembrane</keyword>
<name>A0A1Y2HTL7_9FUNG</name>
<keyword evidence="2" id="KW-1133">Transmembrane helix</keyword>
<proteinExistence type="predicted"/>